<dbReference type="EMBL" id="LNZC01000031">
    <property type="protein sequence ID" value="KTD76004.1"/>
    <property type="molecule type" value="Genomic_DNA"/>
</dbReference>
<evidence type="ECO:0000313" key="1">
    <source>
        <dbReference type="EMBL" id="KTD76004.1"/>
    </source>
</evidence>
<proteinExistence type="predicted"/>
<name>A0A0W1A3X0_9GAMM</name>
<dbReference type="STRING" id="45076.Lwor_2570"/>
<organism evidence="1 2">
    <name type="scientific">Legionella worsleiensis</name>
    <dbReference type="NCBI Taxonomy" id="45076"/>
    <lineage>
        <taxon>Bacteria</taxon>
        <taxon>Pseudomonadati</taxon>
        <taxon>Pseudomonadota</taxon>
        <taxon>Gammaproteobacteria</taxon>
        <taxon>Legionellales</taxon>
        <taxon>Legionellaceae</taxon>
        <taxon>Legionella</taxon>
    </lineage>
</organism>
<dbReference type="OrthoDB" id="5648361at2"/>
<comment type="caution">
    <text evidence="1">The sequence shown here is derived from an EMBL/GenBank/DDBJ whole genome shotgun (WGS) entry which is preliminary data.</text>
</comment>
<gene>
    <name evidence="1" type="ORF">Lwor_2570</name>
</gene>
<protein>
    <submittedName>
        <fullName evidence="1">Periplasmic protein</fullName>
    </submittedName>
</protein>
<keyword evidence="2" id="KW-1185">Reference proteome</keyword>
<dbReference type="RefSeq" id="WP_058494309.1">
    <property type="nucleotide sequence ID" value="NZ_CBCRUR010000017.1"/>
</dbReference>
<evidence type="ECO:0000313" key="2">
    <source>
        <dbReference type="Proteomes" id="UP000054662"/>
    </source>
</evidence>
<sequence length="147" mass="16579">MMRLLTVFCLGFLSAPLWSFKCYYTLVKDSCWTNYEVSVDVMDSAKQDKIFTITVPKGESWGRVEFSCTPAQSLMYFSRYSPVFWESEKGKVYPAIRSWSLPGTINPGDEAWTLNICFSADFSQIPLPPDAKGNCKCDMSAIPAPKP</sequence>
<reference evidence="1 2" key="1">
    <citation type="submission" date="2015-11" db="EMBL/GenBank/DDBJ databases">
        <title>Genomic analysis of 38 Legionella species identifies large and diverse effector repertoires.</title>
        <authorList>
            <person name="Burstein D."/>
            <person name="Amaro F."/>
            <person name="Zusman T."/>
            <person name="Lifshitz Z."/>
            <person name="Cohen O."/>
            <person name="Gilbert J.A."/>
            <person name="Pupko T."/>
            <person name="Shuman H.A."/>
            <person name="Segal G."/>
        </authorList>
    </citation>
    <scope>NUCLEOTIDE SEQUENCE [LARGE SCALE GENOMIC DNA]</scope>
    <source>
        <strain evidence="1 2">ATCC 49508</strain>
    </source>
</reference>
<dbReference type="Proteomes" id="UP000054662">
    <property type="component" value="Unassembled WGS sequence"/>
</dbReference>
<dbReference type="AlphaFoldDB" id="A0A0W1A3X0"/>
<dbReference type="PATRIC" id="fig|45076.6.peg.2823"/>
<accession>A0A0W1A3X0</accession>